<dbReference type="InterPro" id="IPR011990">
    <property type="entry name" value="TPR-like_helical_dom_sf"/>
</dbReference>
<evidence type="ECO:0000313" key="2">
    <source>
        <dbReference type="EMBL" id="SDB31856.1"/>
    </source>
</evidence>
<dbReference type="RefSeq" id="WP_139167819.1">
    <property type="nucleotide sequence ID" value="NZ_FMXQ01000004.1"/>
</dbReference>
<accession>A0A1G6CG15</accession>
<feature type="chain" id="PRO_5011740897" evidence="1">
    <location>
        <begin position="23"/>
        <end position="896"/>
    </location>
</feature>
<dbReference type="PANTHER" id="PTHR11102:SF160">
    <property type="entry name" value="ERAD-ASSOCIATED E3 UBIQUITIN-PROTEIN LIGASE COMPONENT HRD3"/>
    <property type="match status" value="1"/>
</dbReference>
<reference evidence="2 3" key="1">
    <citation type="submission" date="2016-10" db="EMBL/GenBank/DDBJ databases">
        <authorList>
            <person name="de Groot N.N."/>
        </authorList>
    </citation>
    <scope>NUCLEOTIDE SEQUENCE [LARGE SCALE GENOMIC DNA]</scope>
    <source>
        <strain evidence="2 3">ATCC 35022</strain>
    </source>
</reference>
<keyword evidence="3" id="KW-1185">Reference proteome</keyword>
<dbReference type="InterPro" id="IPR050767">
    <property type="entry name" value="Sel1_AlgK"/>
</dbReference>
<name>A0A1G6CG15_9HYPH</name>
<organism evidence="2 3">
    <name type="scientific">Bauldia litoralis</name>
    <dbReference type="NCBI Taxonomy" id="665467"/>
    <lineage>
        <taxon>Bacteria</taxon>
        <taxon>Pseudomonadati</taxon>
        <taxon>Pseudomonadota</taxon>
        <taxon>Alphaproteobacteria</taxon>
        <taxon>Hyphomicrobiales</taxon>
        <taxon>Kaistiaceae</taxon>
        <taxon>Bauldia</taxon>
    </lineage>
</organism>
<proteinExistence type="predicted"/>
<sequence length="896" mass="94722">MARPFPILALAALVALSVPAVAETDAEKEARIKVAIEVCDKGAAVPLDPTATAAPVQFQELVDPLNPERLQDLVATCREAMIGALGETRLTLQYLRSAFALSPDGLDGHVPEIRDLAASGSAEAKFLLYLLYRIGPADAGVDREEAVTALTAAADAGHQSALRAALSEYRTGPNVVRDPKRAAAYAESMMNLPQQGPRLAGASEAWARDWGRKTLGAILVTADGFDDAERARGFAIVSVLYEAGDQALLVPYLTALRFGRGTPQDAARARDLAERAVAAGRASAVSVLAGMLAEGEGGTVDGNRAIALLIGDLGRRDRGSNALLARLYLDNRFTGPRPRDAARVLAVARDLDSIIAAAPLLVDYSERIGPAHVYENRLEKAAEVGEPGAAMALARLRFSNHPDFGNDDSGARAVLAPLAAAGDREAQLLLVETQYGDLGASSFNPRPRGDAMSDDAARALIEDGIAADVASAFRVKGRFQRVGVVYPQDDAAATQSLLAAADRGDVEAMVLLGAAYDDGLGTAKNPRERLRWWREAARLGSFDAREKLARAFTFDSFDKLMTLREGVTERLALYNNGGSSLGFGTPMELLGMFSGGRARDAGTAALADAVMDAFRLAPAGLEDARLVPLIRVLPDEIRVAIEAQLKRDGFFAGSPEGVFGPEVRAALAKWVDASGPLPDEDVVAAEGPTSAETATTLPVALVDRVRDRVFMAAMRKDLTEAERNDVITGLNALAAYGDIPARWALVRNYHQASFIRDIVTAAEITRYGLDILVTRPEGVEKAEFEFVFDLTAMHEAGTLDAFGAGVVDAVRDDQRLQDPLTLGSITQQFIFAPGACDAIQPAMQAAGASVDGDDGCGEVVMQALIAFARSAGASGVDARAREAAAAELARLDAAAK</sequence>
<dbReference type="STRING" id="665467.SAMN02982931_02456"/>
<dbReference type="SMART" id="SM00671">
    <property type="entry name" value="SEL1"/>
    <property type="match status" value="3"/>
</dbReference>
<dbReference type="InterPro" id="IPR006597">
    <property type="entry name" value="Sel1-like"/>
</dbReference>
<evidence type="ECO:0000256" key="1">
    <source>
        <dbReference type="SAM" id="SignalP"/>
    </source>
</evidence>
<dbReference type="OrthoDB" id="8192801at2"/>
<feature type="signal peptide" evidence="1">
    <location>
        <begin position="1"/>
        <end position="22"/>
    </location>
</feature>
<dbReference type="Gene3D" id="1.25.40.10">
    <property type="entry name" value="Tetratricopeptide repeat domain"/>
    <property type="match status" value="1"/>
</dbReference>
<dbReference type="PANTHER" id="PTHR11102">
    <property type="entry name" value="SEL-1-LIKE PROTEIN"/>
    <property type="match status" value="1"/>
</dbReference>
<evidence type="ECO:0000313" key="3">
    <source>
        <dbReference type="Proteomes" id="UP000199071"/>
    </source>
</evidence>
<dbReference type="AlphaFoldDB" id="A0A1G6CG15"/>
<protein>
    <submittedName>
        <fullName evidence="2">TPR repeat</fullName>
    </submittedName>
</protein>
<dbReference type="EMBL" id="FMXQ01000004">
    <property type="protein sequence ID" value="SDB31856.1"/>
    <property type="molecule type" value="Genomic_DNA"/>
</dbReference>
<dbReference type="Proteomes" id="UP000199071">
    <property type="component" value="Unassembled WGS sequence"/>
</dbReference>
<dbReference type="Pfam" id="PF08238">
    <property type="entry name" value="Sel1"/>
    <property type="match status" value="3"/>
</dbReference>
<keyword evidence="1" id="KW-0732">Signal</keyword>
<dbReference type="SUPFAM" id="SSF81901">
    <property type="entry name" value="HCP-like"/>
    <property type="match status" value="1"/>
</dbReference>
<gene>
    <name evidence="2" type="ORF">SAMN02982931_02456</name>
</gene>